<dbReference type="AlphaFoldDB" id="A0AAD6GFH5"/>
<reference evidence="1 2" key="1">
    <citation type="journal article" date="2023" name="IMA Fungus">
        <title>Comparative genomic study of the Penicillium genus elucidates a diverse pangenome and 15 lateral gene transfer events.</title>
        <authorList>
            <person name="Petersen C."/>
            <person name="Sorensen T."/>
            <person name="Nielsen M.R."/>
            <person name="Sondergaard T.E."/>
            <person name="Sorensen J.L."/>
            <person name="Fitzpatrick D.A."/>
            <person name="Frisvad J.C."/>
            <person name="Nielsen K.L."/>
        </authorList>
    </citation>
    <scope>NUCLEOTIDE SEQUENCE [LARGE SCALE GENOMIC DNA]</scope>
    <source>
        <strain evidence="1 2">IBT 35679</strain>
    </source>
</reference>
<evidence type="ECO:0000313" key="2">
    <source>
        <dbReference type="Proteomes" id="UP001220324"/>
    </source>
</evidence>
<name>A0AAD6GFH5_9EURO</name>
<gene>
    <name evidence="1" type="ORF">N7494_005889</name>
</gene>
<dbReference type="InterPro" id="IPR027417">
    <property type="entry name" value="P-loop_NTPase"/>
</dbReference>
<sequence length="229" mass="25652">MTAVSFGDANSGIQIGTNQGPIYLPQPSKSRPDLLSTVPFPHNRDFISRDVLLDQLHKKASIQGSRVVLIGLGGVGKTQIAIEYCHWVQQRCPETWVFWIHTSNVGRFKESLRDLADQAEIPGRQDRNANIFQLIGNWLRDEKIRKWILVLDNVDDDELLRKPFVTCTAAQADSQNNTSTQPPLRYLLQSSNGSIIVTSQSKGVALDITDHKNLIEVQPMEKIEALALL</sequence>
<evidence type="ECO:0008006" key="3">
    <source>
        <dbReference type="Google" id="ProtNLM"/>
    </source>
</evidence>
<dbReference type="EMBL" id="JAQIZZ010000005">
    <property type="protein sequence ID" value="KAJ5540813.1"/>
    <property type="molecule type" value="Genomic_DNA"/>
</dbReference>
<dbReference type="PANTHER" id="PTHR35205">
    <property type="entry name" value="NB-ARC AND TPR DOMAIN PROTEIN"/>
    <property type="match status" value="1"/>
</dbReference>
<dbReference type="SUPFAM" id="SSF52540">
    <property type="entry name" value="P-loop containing nucleoside triphosphate hydrolases"/>
    <property type="match status" value="1"/>
</dbReference>
<dbReference type="Proteomes" id="UP001220324">
    <property type="component" value="Unassembled WGS sequence"/>
</dbReference>
<keyword evidence="2" id="KW-1185">Reference proteome</keyword>
<proteinExistence type="predicted"/>
<evidence type="ECO:0000313" key="1">
    <source>
        <dbReference type="EMBL" id="KAJ5540813.1"/>
    </source>
</evidence>
<comment type="caution">
    <text evidence="1">The sequence shown here is derived from an EMBL/GenBank/DDBJ whole genome shotgun (WGS) entry which is preliminary data.</text>
</comment>
<organism evidence="1 2">
    <name type="scientific">Penicillium frequentans</name>
    <dbReference type="NCBI Taxonomy" id="3151616"/>
    <lineage>
        <taxon>Eukaryota</taxon>
        <taxon>Fungi</taxon>
        <taxon>Dikarya</taxon>
        <taxon>Ascomycota</taxon>
        <taxon>Pezizomycotina</taxon>
        <taxon>Eurotiomycetes</taxon>
        <taxon>Eurotiomycetidae</taxon>
        <taxon>Eurotiales</taxon>
        <taxon>Aspergillaceae</taxon>
        <taxon>Penicillium</taxon>
    </lineage>
</organism>
<dbReference type="Gene3D" id="3.40.50.300">
    <property type="entry name" value="P-loop containing nucleotide triphosphate hydrolases"/>
    <property type="match status" value="1"/>
</dbReference>
<accession>A0AAD6GFH5</accession>
<protein>
    <recommendedName>
        <fullName evidence="3">NB-ARC domain-containing protein</fullName>
    </recommendedName>
</protein>
<dbReference type="PANTHER" id="PTHR35205:SF1">
    <property type="entry name" value="ZU5 DOMAIN-CONTAINING PROTEIN"/>
    <property type="match status" value="1"/>
</dbReference>